<dbReference type="Pfam" id="PF02643">
    <property type="entry name" value="DUF192"/>
    <property type="match status" value="1"/>
</dbReference>
<accession>A0A645JAF4</accession>
<gene>
    <name evidence="1" type="ORF">SDC9_208105</name>
</gene>
<organism evidence="1">
    <name type="scientific">bioreactor metagenome</name>
    <dbReference type="NCBI Taxonomy" id="1076179"/>
    <lineage>
        <taxon>unclassified sequences</taxon>
        <taxon>metagenomes</taxon>
        <taxon>ecological metagenomes</taxon>
    </lineage>
</organism>
<reference evidence="1" key="1">
    <citation type="submission" date="2019-08" db="EMBL/GenBank/DDBJ databases">
        <authorList>
            <person name="Kucharzyk K."/>
            <person name="Murdoch R.W."/>
            <person name="Higgins S."/>
            <person name="Loffler F."/>
        </authorList>
    </citation>
    <scope>NUCLEOTIDE SEQUENCE</scope>
</reference>
<evidence type="ECO:0000313" key="1">
    <source>
        <dbReference type="EMBL" id="MPN60377.1"/>
    </source>
</evidence>
<evidence type="ECO:0008006" key="2">
    <source>
        <dbReference type="Google" id="ProtNLM"/>
    </source>
</evidence>
<dbReference type="AlphaFoldDB" id="A0A645JAF4"/>
<name>A0A645JAF4_9ZZZZ</name>
<dbReference type="EMBL" id="VSSQ01135549">
    <property type="protein sequence ID" value="MPN60377.1"/>
    <property type="molecule type" value="Genomic_DNA"/>
</dbReference>
<protein>
    <recommendedName>
        <fullName evidence="2">DUF192 domain-containing protein</fullName>
    </recommendedName>
</protein>
<dbReference type="InterPro" id="IPR038695">
    <property type="entry name" value="Saro_0823-like_sf"/>
</dbReference>
<dbReference type="Gene3D" id="2.60.120.1140">
    <property type="entry name" value="Protein of unknown function DUF192"/>
    <property type="match status" value="1"/>
</dbReference>
<comment type="caution">
    <text evidence="1">The sequence shown here is derived from an EMBL/GenBank/DDBJ whole genome shotgun (WGS) entry which is preliminary data.</text>
</comment>
<sequence>MFVKELAEGEGILLKDCSAVHCLFMRFPIDIVYLDKNMKVIGFETVKPWRIGHIYRGSKNVLELAEGSLKGLRKGDILKFYQ</sequence>
<proteinExistence type="predicted"/>
<dbReference type="InterPro" id="IPR003795">
    <property type="entry name" value="DUF192"/>
</dbReference>